<dbReference type="VEuPathDB" id="FungiDB:SeMB42_g02173"/>
<keyword evidence="1" id="KW-0472">Membrane</keyword>
<protein>
    <recommendedName>
        <fullName evidence="4">Phospholipid:diacylglycerol acyltransferase</fullName>
    </recommendedName>
</protein>
<proteinExistence type="predicted"/>
<dbReference type="InterPro" id="IPR003386">
    <property type="entry name" value="LACT/PDAT_acylTrfase"/>
</dbReference>
<dbReference type="InterPro" id="IPR029058">
    <property type="entry name" value="AB_hydrolase_fold"/>
</dbReference>
<dbReference type="Pfam" id="PF02450">
    <property type="entry name" value="LCAT"/>
    <property type="match status" value="1"/>
</dbReference>
<dbReference type="Proteomes" id="UP000320475">
    <property type="component" value="Unassembled WGS sequence"/>
</dbReference>
<keyword evidence="1" id="KW-0812">Transmembrane</keyword>
<evidence type="ECO:0000313" key="3">
    <source>
        <dbReference type="Proteomes" id="UP000320475"/>
    </source>
</evidence>
<reference evidence="2 3" key="1">
    <citation type="journal article" date="2019" name="Sci. Rep.">
        <title>Comparative genomics of chytrid fungi reveal insights into the obligate biotrophic and pathogenic lifestyle of Synchytrium endobioticum.</title>
        <authorList>
            <person name="van de Vossenberg B.T.L.H."/>
            <person name="Warris S."/>
            <person name="Nguyen H.D.T."/>
            <person name="van Gent-Pelzer M.P.E."/>
            <person name="Joly D.L."/>
            <person name="van de Geest H.C."/>
            <person name="Bonants P.J.M."/>
            <person name="Smith D.S."/>
            <person name="Levesque C.A."/>
            <person name="van der Lee T.A.J."/>
        </authorList>
    </citation>
    <scope>NUCLEOTIDE SEQUENCE [LARGE SCALE GENOMIC DNA]</scope>
    <source>
        <strain evidence="2 3">LEV6574</strain>
    </source>
</reference>
<dbReference type="GO" id="GO:0006629">
    <property type="term" value="P:lipid metabolic process"/>
    <property type="evidence" value="ECO:0007669"/>
    <property type="project" value="InterPro"/>
</dbReference>
<dbReference type="GO" id="GO:0008374">
    <property type="term" value="F:O-acyltransferase activity"/>
    <property type="evidence" value="ECO:0007669"/>
    <property type="project" value="InterPro"/>
</dbReference>
<keyword evidence="1" id="KW-1133">Transmembrane helix</keyword>
<organism evidence="2 3">
    <name type="scientific">Synchytrium endobioticum</name>
    <dbReference type="NCBI Taxonomy" id="286115"/>
    <lineage>
        <taxon>Eukaryota</taxon>
        <taxon>Fungi</taxon>
        <taxon>Fungi incertae sedis</taxon>
        <taxon>Chytridiomycota</taxon>
        <taxon>Chytridiomycota incertae sedis</taxon>
        <taxon>Chytridiomycetes</taxon>
        <taxon>Synchytriales</taxon>
        <taxon>Synchytriaceae</taxon>
        <taxon>Synchytrium</taxon>
    </lineage>
</organism>
<comment type="caution">
    <text evidence="2">The sequence shown here is derived from an EMBL/GenBank/DDBJ whole genome shotgun (WGS) entry which is preliminary data.</text>
</comment>
<evidence type="ECO:0000256" key="1">
    <source>
        <dbReference type="SAM" id="Phobius"/>
    </source>
</evidence>
<dbReference type="PANTHER" id="PTHR11440">
    <property type="entry name" value="LECITHIN-CHOLESTEROL ACYLTRANSFERASE-RELATED"/>
    <property type="match status" value="1"/>
</dbReference>
<evidence type="ECO:0000313" key="2">
    <source>
        <dbReference type="EMBL" id="TPX47119.1"/>
    </source>
</evidence>
<feature type="transmembrane region" description="Helical" evidence="1">
    <location>
        <begin position="35"/>
        <end position="53"/>
    </location>
</feature>
<sequence>MFRRRAPKETSASSSSSTIDKDEKKVSLKRRSPRCWCAFIASLVMLYWLPSLLKSAETTAPFAIVLQNFSSFTQEMITSLFGDLDAGSFIGEDIILGNKNLTAMFDEFRKNLPTPPNPADDDFFKIGKKLLDEGLVAKHPVLFIPGLISSSLEVWNTPAQPVSIERCKNQNYFRKRMWGTMNQVSAILLDRECWIEHFKLDQKTGLDPPTGFKLRASVGLEAVDYLFPGFWLLAKMISNLAALGYDNNSMFVMSYDWRLSLRNMQLRDLLFTRIKKTIEIAVASNNGEKVVIVAHSLGNLVFLTFLNWVSSPAGGMASSTWAEEHLHSYVDISGPLLGAPKAVSALLSGETRDTAQFSAFATSVLERAFSRRERQALFQSWGVLPAMLPKGGTELWGKLNQHAMDEDVNKAASYSAILTVRGTRNLDLDVDEAIKYLFSEVGDHYWTQDHRFEAAKTQEEADAARLDPAAWSNPLLTPLPRFKTPFSVYCIYGVGKGTERKYYYATEAGQFKCTPTTDHPTCLDEKAMDAQGITHGLNVTHNAIGIENGVELSDGDGTVNLLSLGYMCAGSKGWRSPKSVVNPSRVHIVTREYLNTPVSSQFGQRRGGPQSSDHTDILGNHEMMEDVLRIAAGLELTDKWSPVGGARPWVDPQWET</sequence>
<gene>
    <name evidence="2" type="ORF">SeLEV6574_g02831</name>
</gene>
<dbReference type="AlphaFoldDB" id="A0A507D695"/>
<dbReference type="OrthoDB" id="190846at2759"/>
<name>A0A507D695_9FUNG</name>
<evidence type="ECO:0008006" key="4">
    <source>
        <dbReference type="Google" id="ProtNLM"/>
    </source>
</evidence>
<dbReference type="SUPFAM" id="SSF53474">
    <property type="entry name" value="alpha/beta-Hydrolases"/>
    <property type="match status" value="1"/>
</dbReference>
<dbReference type="EMBL" id="QEAM01000085">
    <property type="protein sequence ID" value="TPX47119.1"/>
    <property type="molecule type" value="Genomic_DNA"/>
</dbReference>
<accession>A0A507D695</accession>
<dbReference type="Gene3D" id="3.40.50.1820">
    <property type="entry name" value="alpha/beta hydrolase"/>
    <property type="match status" value="1"/>
</dbReference>